<evidence type="ECO:0000256" key="12">
    <source>
        <dbReference type="RuleBase" id="RU003832"/>
    </source>
</evidence>
<protein>
    <recommendedName>
        <fullName evidence="12">Fucosyltransferase</fullName>
        <ecNumber evidence="12">2.4.1.-</ecNumber>
    </recommendedName>
</protein>
<evidence type="ECO:0000256" key="9">
    <source>
        <dbReference type="ARBA" id="ARBA00023034"/>
    </source>
</evidence>
<dbReference type="InterPro" id="IPR038577">
    <property type="entry name" value="GT10-like_C_sf"/>
</dbReference>
<evidence type="ECO:0000256" key="6">
    <source>
        <dbReference type="ARBA" id="ARBA00022692"/>
    </source>
</evidence>
<keyword evidence="5 12" id="KW-0808">Transferase</keyword>
<evidence type="ECO:0000313" key="16">
    <source>
        <dbReference type="EMBL" id="KAJ8313312.1"/>
    </source>
</evidence>
<dbReference type="EMBL" id="JARBDR010000376">
    <property type="protein sequence ID" value="KAJ8313312.1"/>
    <property type="molecule type" value="Genomic_DNA"/>
</dbReference>
<feature type="domain" description="Fucosyltransferase C-terminal" evidence="14">
    <location>
        <begin position="230"/>
        <end position="410"/>
    </location>
</feature>
<keyword evidence="9 12" id="KW-0333">Golgi apparatus</keyword>
<reference evidence="16 17" key="1">
    <citation type="submission" date="2022-12" db="EMBL/GenBank/DDBJ databases">
        <title>Chromosome-level genome of Tegillarca granosa.</title>
        <authorList>
            <person name="Kim J."/>
        </authorList>
    </citation>
    <scope>NUCLEOTIDE SEQUENCE [LARGE SCALE GENOMIC DNA]</scope>
    <source>
        <strain evidence="16">Teg-2019</strain>
        <tissue evidence="16">Adductor muscle</tissue>
    </source>
</reference>
<evidence type="ECO:0000256" key="5">
    <source>
        <dbReference type="ARBA" id="ARBA00022679"/>
    </source>
</evidence>
<dbReference type="SUPFAM" id="SSF53756">
    <property type="entry name" value="UDP-Glycosyltransferase/glycogen phosphorylase"/>
    <property type="match status" value="1"/>
</dbReference>
<dbReference type="PANTHER" id="PTHR48438">
    <property type="entry name" value="ALPHA-(1,3)-FUCOSYLTRANSFERASE C-RELATED"/>
    <property type="match status" value="1"/>
</dbReference>
<evidence type="ECO:0000313" key="17">
    <source>
        <dbReference type="Proteomes" id="UP001217089"/>
    </source>
</evidence>
<comment type="pathway">
    <text evidence="2">Protein modification; protein glycosylation.</text>
</comment>
<keyword evidence="10 12" id="KW-0472">Membrane</keyword>
<keyword evidence="17" id="KW-1185">Reference proteome</keyword>
<gene>
    <name evidence="16" type="ORF">KUTeg_009098</name>
</gene>
<keyword evidence="4 12" id="KW-0328">Glycosyltransferase</keyword>
<keyword evidence="7" id="KW-0735">Signal-anchor</keyword>
<evidence type="ECO:0000256" key="2">
    <source>
        <dbReference type="ARBA" id="ARBA00004922"/>
    </source>
</evidence>
<evidence type="ECO:0000259" key="14">
    <source>
        <dbReference type="Pfam" id="PF00852"/>
    </source>
</evidence>
<feature type="compositionally biased region" description="Low complexity" evidence="13">
    <location>
        <begin position="60"/>
        <end position="70"/>
    </location>
</feature>
<comment type="caution">
    <text evidence="16">The sequence shown here is derived from an EMBL/GenBank/DDBJ whole genome shotgun (WGS) entry which is preliminary data.</text>
</comment>
<keyword evidence="8 12" id="KW-1133">Transmembrane helix</keyword>
<dbReference type="PANTHER" id="PTHR48438:SF1">
    <property type="entry name" value="ALPHA-(1,3)-FUCOSYLTRANSFERASE C-RELATED"/>
    <property type="match status" value="1"/>
</dbReference>
<evidence type="ECO:0000259" key="15">
    <source>
        <dbReference type="Pfam" id="PF17039"/>
    </source>
</evidence>
<evidence type="ECO:0000256" key="3">
    <source>
        <dbReference type="ARBA" id="ARBA00008919"/>
    </source>
</evidence>
<dbReference type="InterPro" id="IPR031481">
    <property type="entry name" value="Glyco_tran_10_N"/>
</dbReference>
<dbReference type="EC" id="2.4.1.-" evidence="12"/>
<proteinExistence type="inferred from homology"/>
<comment type="subcellular location">
    <subcellularLocation>
        <location evidence="1">Golgi apparatus membrane</location>
        <topology evidence="1">Single-pass type II membrane protein</topology>
    </subcellularLocation>
    <subcellularLocation>
        <location evidence="12">Golgi apparatus</location>
        <location evidence="12">Golgi stack membrane</location>
        <topology evidence="12">Single-pass type II membrane protein</topology>
    </subcellularLocation>
</comment>
<evidence type="ECO:0000256" key="1">
    <source>
        <dbReference type="ARBA" id="ARBA00004323"/>
    </source>
</evidence>
<comment type="similarity">
    <text evidence="3 12">Belongs to the glycosyltransferase 10 family.</text>
</comment>
<evidence type="ECO:0000256" key="11">
    <source>
        <dbReference type="ARBA" id="ARBA00023180"/>
    </source>
</evidence>
<name>A0ABQ9F7H0_TEGGR</name>
<feature type="region of interest" description="Disordered" evidence="13">
    <location>
        <begin position="59"/>
        <end position="85"/>
    </location>
</feature>
<dbReference type="Pfam" id="PF17039">
    <property type="entry name" value="Glyco_tran_10_N"/>
    <property type="match status" value="1"/>
</dbReference>
<feature type="transmembrane region" description="Helical" evidence="12">
    <location>
        <begin position="12"/>
        <end position="34"/>
    </location>
</feature>
<keyword evidence="11" id="KW-0325">Glycoprotein</keyword>
<accession>A0ABQ9F7H0</accession>
<keyword evidence="6 12" id="KW-0812">Transmembrane</keyword>
<evidence type="ECO:0000256" key="7">
    <source>
        <dbReference type="ARBA" id="ARBA00022968"/>
    </source>
</evidence>
<evidence type="ECO:0000256" key="10">
    <source>
        <dbReference type="ARBA" id="ARBA00023136"/>
    </source>
</evidence>
<dbReference type="Proteomes" id="UP001217089">
    <property type="component" value="Unassembled WGS sequence"/>
</dbReference>
<sequence length="445" mass="53114">MVIIEFNMRNLRIATIKVFILCVVITSITVYLIYRNENNVYINEDDVESVTRHQANNENTMKTKSTTKTPKIPDDISKTPRASECPSDRISGNYQMVPINSTENRSKLILLWNKPVDWTIENTIQAKCQYENCYFTKDKCDITRSDAVMFHSPSLKLEHVLKKIPGQVFVYYSYEPPCYTRGRLKDKKWHNFFNWTFHYRRDSDNMQPYVTFTKRPPKDIQEVNIDELVRSKNKTIAWFVSHCQTESKREKYIDILQRYFKVDIYGKCGPLKCNSMANRWNNGFKCLDVLDKYQFYLGFENSICRDYVTEKQLFTAYKKNNIIPITRGAYNSYLYKPPGTYIDTHDFETITDLSKFLKEVASDSKKYKSYFRIRKYYKAEEPWHYSICELCKRLNNVDRYKRLYNDLYKWEHEIDGRPVCDENPKDFSYIKDEDGFIEATYDLYA</sequence>
<evidence type="ECO:0000256" key="4">
    <source>
        <dbReference type="ARBA" id="ARBA00022676"/>
    </source>
</evidence>
<dbReference type="Pfam" id="PF00852">
    <property type="entry name" value="Glyco_transf_10"/>
    <property type="match status" value="1"/>
</dbReference>
<feature type="domain" description="Fucosyltransferase N-terminal" evidence="15">
    <location>
        <begin position="105"/>
        <end position="209"/>
    </location>
</feature>
<dbReference type="Gene3D" id="3.40.50.11660">
    <property type="entry name" value="Glycosyl transferase family 10, C-terminal domain"/>
    <property type="match status" value="1"/>
</dbReference>
<evidence type="ECO:0000256" key="8">
    <source>
        <dbReference type="ARBA" id="ARBA00022989"/>
    </source>
</evidence>
<dbReference type="InterPro" id="IPR055270">
    <property type="entry name" value="Glyco_tran_10_C"/>
</dbReference>
<evidence type="ECO:0000256" key="13">
    <source>
        <dbReference type="SAM" id="MobiDB-lite"/>
    </source>
</evidence>
<organism evidence="16 17">
    <name type="scientific">Tegillarca granosa</name>
    <name type="common">Malaysian cockle</name>
    <name type="synonym">Anadara granosa</name>
    <dbReference type="NCBI Taxonomy" id="220873"/>
    <lineage>
        <taxon>Eukaryota</taxon>
        <taxon>Metazoa</taxon>
        <taxon>Spiralia</taxon>
        <taxon>Lophotrochozoa</taxon>
        <taxon>Mollusca</taxon>
        <taxon>Bivalvia</taxon>
        <taxon>Autobranchia</taxon>
        <taxon>Pteriomorphia</taxon>
        <taxon>Arcoida</taxon>
        <taxon>Arcoidea</taxon>
        <taxon>Arcidae</taxon>
        <taxon>Tegillarca</taxon>
    </lineage>
</organism>
<dbReference type="InterPro" id="IPR001503">
    <property type="entry name" value="Glyco_trans_10"/>
</dbReference>